<feature type="compositionally biased region" description="Basic and acidic residues" evidence="7">
    <location>
        <begin position="1371"/>
        <end position="1385"/>
    </location>
</feature>
<dbReference type="InterPro" id="IPR039776">
    <property type="entry name" value="Pds5"/>
</dbReference>
<feature type="region of interest" description="Disordered" evidence="7">
    <location>
        <begin position="1148"/>
        <end position="1486"/>
    </location>
</feature>
<dbReference type="InterPro" id="IPR011989">
    <property type="entry name" value="ARM-like"/>
</dbReference>
<evidence type="ECO:0000256" key="5">
    <source>
        <dbReference type="ARBA" id="ARBA00023306"/>
    </source>
</evidence>
<dbReference type="Pfam" id="PF20168">
    <property type="entry name" value="PDS5"/>
    <property type="match status" value="1"/>
</dbReference>
<keyword evidence="4" id="KW-0539">Nucleus</keyword>
<feature type="compositionally biased region" description="Polar residues" evidence="7">
    <location>
        <begin position="1438"/>
        <end position="1450"/>
    </location>
</feature>
<evidence type="ECO:0000256" key="6">
    <source>
        <dbReference type="SAM" id="Coils"/>
    </source>
</evidence>
<proteinExistence type="predicted"/>
<feature type="compositionally biased region" description="Basic and acidic residues" evidence="7">
    <location>
        <begin position="1461"/>
        <end position="1474"/>
    </location>
</feature>
<evidence type="ECO:0008006" key="10">
    <source>
        <dbReference type="Google" id="ProtNLM"/>
    </source>
</evidence>
<evidence type="ECO:0000313" key="8">
    <source>
        <dbReference type="EMBL" id="TKR76995.1"/>
    </source>
</evidence>
<reference evidence="8 9" key="1">
    <citation type="journal article" date="2015" name="Genome Biol.">
        <title>Comparative genomics of Steinernema reveals deeply conserved gene regulatory networks.</title>
        <authorList>
            <person name="Dillman A.R."/>
            <person name="Macchietto M."/>
            <person name="Porter C.F."/>
            <person name="Rogers A."/>
            <person name="Williams B."/>
            <person name="Antoshechkin I."/>
            <person name="Lee M.M."/>
            <person name="Goodwin Z."/>
            <person name="Lu X."/>
            <person name="Lewis E.E."/>
            <person name="Goodrich-Blair H."/>
            <person name="Stock S.P."/>
            <person name="Adams B.J."/>
            <person name="Sternberg P.W."/>
            <person name="Mortazavi A."/>
        </authorList>
    </citation>
    <scope>NUCLEOTIDE SEQUENCE [LARGE SCALE GENOMIC DNA]</scope>
    <source>
        <strain evidence="8 9">ALL</strain>
    </source>
</reference>
<dbReference type="PANTHER" id="PTHR12663:SF0">
    <property type="entry name" value="PRECOCIOUS DISSOCIATION OF SISTERS 5, ISOFORM A"/>
    <property type="match status" value="1"/>
</dbReference>
<evidence type="ECO:0000256" key="4">
    <source>
        <dbReference type="ARBA" id="ARBA00023242"/>
    </source>
</evidence>
<evidence type="ECO:0000256" key="1">
    <source>
        <dbReference type="ARBA" id="ARBA00004123"/>
    </source>
</evidence>
<dbReference type="InterPro" id="IPR016024">
    <property type="entry name" value="ARM-type_fold"/>
</dbReference>
<organism evidence="8 9">
    <name type="scientific">Steinernema carpocapsae</name>
    <name type="common">Entomopathogenic nematode</name>
    <dbReference type="NCBI Taxonomy" id="34508"/>
    <lineage>
        <taxon>Eukaryota</taxon>
        <taxon>Metazoa</taxon>
        <taxon>Ecdysozoa</taxon>
        <taxon>Nematoda</taxon>
        <taxon>Chromadorea</taxon>
        <taxon>Rhabditida</taxon>
        <taxon>Tylenchina</taxon>
        <taxon>Panagrolaimomorpha</taxon>
        <taxon>Strongyloidoidea</taxon>
        <taxon>Steinernematidae</taxon>
        <taxon>Steinernema</taxon>
    </lineage>
</organism>
<evidence type="ECO:0000256" key="3">
    <source>
        <dbReference type="ARBA" id="ARBA00022776"/>
    </source>
</evidence>
<keyword evidence="9" id="KW-1185">Reference proteome</keyword>
<dbReference type="GO" id="GO:0007064">
    <property type="term" value="P:mitotic sister chromatid cohesion"/>
    <property type="evidence" value="ECO:0007669"/>
    <property type="project" value="InterPro"/>
</dbReference>
<keyword evidence="3" id="KW-0498">Mitosis</keyword>
<dbReference type="STRING" id="34508.A0A4V6A1X3"/>
<dbReference type="Proteomes" id="UP000298663">
    <property type="component" value="Unassembled WGS sequence"/>
</dbReference>
<evidence type="ECO:0000313" key="9">
    <source>
        <dbReference type="Proteomes" id="UP000298663"/>
    </source>
</evidence>
<dbReference type="EMBL" id="AZBU02000005">
    <property type="protein sequence ID" value="TKR76995.1"/>
    <property type="molecule type" value="Genomic_DNA"/>
</dbReference>
<dbReference type="OrthoDB" id="200660at2759"/>
<comment type="subcellular location">
    <subcellularLocation>
        <location evidence="1">Nucleus</location>
    </subcellularLocation>
</comment>
<reference evidence="8 9" key="2">
    <citation type="journal article" date="2019" name="G3 (Bethesda)">
        <title>Hybrid Assembly of the Genome of the Entomopathogenic Nematode Steinernema carpocapsae Identifies the X-Chromosome.</title>
        <authorList>
            <person name="Serra L."/>
            <person name="Macchietto M."/>
            <person name="Macias-Munoz A."/>
            <person name="McGill C.J."/>
            <person name="Rodriguez I.M."/>
            <person name="Rodriguez B."/>
            <person name="Murad R."/>
            <person name="Mortazavi A."/>
        </authorList>
    </citation>
    <scope>NUCLEOTIDE SEQUENCE [LARGE SCALE GENOMIC DNA]</scope>
    <source>
        <strain evidence="8 9">ALL</strain>
    </source>
</reference>
<dbReference type="GO" id="GO:0006281">
    <property type="term" value="P:DNA repair"/>
    <property type="evidence" value="ECO:0007669"/>
    <property type="project" value="TreeGrafter"/>
</dbReference>
<dbReference type="Gene3D" id="1.25.10.10">
    <property type="entry name" value="Leucine-rich Repeat Variant"/>
    <property type="match status" value="1"/>
</dbReference>
<feature type="compositionally biased region" description="Basic and acidic residues" evidence="7">
    <location>
        <begin position="1322"/>
        <end position="1332"/>
    </location>
</feature>
<feature type="compositionally biased region" description="Polar residues" evidence="7">
    <location>
        <begin position="1174"/>
        <end position="1196"/>
    </location>
</feature>
<keyword evidence="6" id="KW-0175">Coiled coil</keyword>
<feature type="coiled-coil region" evidence="6">
    <location>
        <begin position="535"/>
        <end position="569"/>
    </location>
</feature>
<accession>A0A4V6A1X3</accession>
<dbReference type="GO" id="GO:0051301">
    <property type="term" value="P:cell division"/>
    <property type="evidence" value="ECO:0007669"/>
    <property type="project" value="UniProtKB-KW"/>
</dbReference>
<dbReference type="GO" id="GO:0005634">
    <property type="term" value="C:nucleus"/>
    <property type="evidence" value="ECO:0007669"/>
    <property type="project" value="UniProtKB-SubCell"/>
</dbReference>
<evidence type="ECO:0000256" key="7">
    <source>
        <dbReference type="SAM" id="MobiDB-lite"/>
    </source>
</evidence>
<protein>
    <recommendedName>
        <fullName evidence="10">Sister chromatid cohesion protein</fullName>
    </recommendedName>
</protein>
<feature type="compositionally biased region" description="Basic and acidic residues" evidence="7">
    <location>
        <begin position="1232"/>
        <end position="1243"/>
    </location>
</feature>
<sequence length="1486" mass="168109">MPPKKARNTDADCDYYPGKCKPIVDDLPPAEELRRIQDLSRFLKTIEGTVPQNQRGDYCSLFTHITRSDLLKRCAQSAEAAVSLGCSIADLLRVLVEHPPTLDQQRMLEALLFTVSGLKALDVSGPIYQEALYLLENLVKVESLKLAFKLETGSQQVLRKLIVTSLNVFKTRDEVLLGHPPDPDIDAKHVQRLMLIQIQNLIVAAEEISNEVLDALFFFIIEPQKSQSRVSYRMAAEIIKQSVTNIEPWLVPFLSQAILTQEMPECRMTGTKRLDSIVFSLYEIVPDTILTILPQMEMGLKAAKCEHRLSATKLLGNIFKLPDVNAADQVPQLWNVFLERSKDVEVSVRIQCLELLPTIFMEHQSVRGAISAALSRRADDEVEEVRLAAVRGIFEILRARIDLATDAMLRQVRNHVHHREKKQAVRHECLTGLSKLFSGMHTSGKCTASDLSTIAETMEGVFKFVNITDKEDRIALEKAFILNIVPYKVPVDVRTTMLLDLFVNLSDEVSMKTFTTLITMQTRRMRVVRTMYEAVRVATEEREAEDKDAEVLKKEAETLIRQIAESESDPGALANGMHKFGTFIEKEPRVYNAIKEILRGDYQTEAVEKQMMEIRRMLGSPETGMNEAEMRAVRTFLERAVPLQFDNKVAVELSFRVQRMIRAATCNDNSALANSKPYLALWRMMADYYPQCFLHDEVAKVVSNLLENDNSVVMEHALAIIISASRVRGSQQYLSQVFDELVIERIEHITKQGPPKAAKYAARCLCRILGKDRTSEVFKEMKEELIQHVDASDPLCETSLQTLAVMLHAFPRDYVHEIRDMINDQLYQKVILAETIPEKTNGYAAELDFDERREKRGVQKPKEIRAQIMAFKFLYRYHKTLQTSRDSTLGRTVELFVETLAKKGQSLFAEIGEEHAEVLMFYAANYLLKMGQYPVYTKAVVIPEVLFSMAPLIYDVSECFRNLFFHRFQPLVSKCQVPVEFMALYGLAPLVKNDQEYVNNMSSNFKTALITRQRHLAKNRNARPEDASEYAVAYFINLISYMTEFKDAKDVAALKQYKKCLWSLIGPINEKRETCCKPVLVKHLLEKLKTSECAWCPSAPDQNRTQKKQFNEKMWALADVGLFLLYHKAKLTNGTTFRDKISLSSQFFKPSQSSQNANKSYIPDEVRDYDVETIPSTSTVRANSEGPTFKSPSPALNGSKKGAGLARYLSSERQDSSNEVSTSKRRAAPKAKVKEEPKDDEKPKRAKRGQVPAKPAAKLPRPSRAAKKAGAEADEEEEEPKTSAEANDFVRPMTRRKRPIQDDSPEVSPSKRKAAPKALANIKEEPKDEGKPKRTLRRAAATTSKPPVAKPTRLSRAAKKREEELEEEEEEKAKPSKAEESEEAVRSSSRVRRKRPIFDSSPDVSPSKGKATPKINRVQLESRFGALSPITPRGPPTISKSATGTVTSTPFIKAAPKGRVKKEAEKPEKTEKPAARPTRQSIRKKK</sequence>
<evidence type="ECO:0000256" key="2">
    <source>
        <dbReference type="ARBA" id="ARBA00022618"/>
    </source>
</evidence>
<name>A0A4V6A1X3_STECR</name>
<keyword evidence="2" id="KW-0132">Cell division</keyword>
<comment type="caution">
    <text evidence="8">The sequence shown here is derived from an EMBL/GenBank/DDBJ whole genome shotgun (WGS) entry which is preliminary data.</text>
</comment>
<dbReference type="SUPFAM" id="SSF48371">
    <property type="entry name" value="ARM repeat"/>
    <property type="match status" value="1"/>
</dbReference>
<keyword evidence="5" id="KW-0131">Cell cycle</keyword>
<dbReference type="PANTHER" id="PTHR12663">
    <property type="entry name" value="ANDROGEN INDUCED INHIBITOR OF PROLIFERATION AS3 / PDS5-RELATED"/>
    <property type="match status" value="1"/>
</dbReference>
<dbReference type="GO" id="GO:0000785">
    <property type="term" value="C:chromatin"/>
    <property type="evidence" value="ECO:0007669"/>
    <property type="project" value="TreeGrafter"/>
</dbReference>
<gene>
    <name evidence="8" type="ORF">L596_018049</name>
</gene>